<dbReference type="PANTHER" id="PTHR38106:SF1">
    <property type="entry name" value="RNA CHAPERONE PROQ"/>
    <property type="match status" value="1"/>
</dbReference>
<comment type="function">
    <text evidence="4">RNA chaperone with significant RNA binding, RNA strand exchange and RNA duplexing activities.</text>
</comment>
<dbReference type="PANTHER" id="PTHR38106">
    <property type="entry name" value="RNA CHAPERONE PROQ"/>
    <property type="match status" value="1"/>
</dbReference>
<evidence type="ECO:0000256" key="4">
    <source>
        <dbReference type="HAMAP-Rule" id="MF_00749"/>
    </source>
</evidence>
<reference evidence="8" key="1">
    <citation type="submission" date="2017-04" db="EMBL/GenBank/DDBJ databases">
        <authorList>
            <person name="Varghese N."/>
            <person name="Submissions S."/>
        </authorList>
    </citation>
    <scope>NUCLEOTIDE SEQUENCE [LARGE SCALE GENOMIC DNA]</scope>
    <source>
        <strain evidence="8">DSM 23072</strain>
    </source>
</reference>
<dbReference type="SUPFAM" id="SSF48657">
    <property type="entry name" value="FinO-like"/>
    <property type="match status" value="1"/>
</dbReference>
<dbReference type="GO" id="GO:0033592">
    <property type="term" value="F:RNA strand annealing activity"/>
    <property type="evidence" value="ECO:0007669"/>
    <property type="project" value="UniProtKB-UniRule"/>
</dbReference>
<evidence type="ECO:0000256" key="3">
    <source>
        <dbReference type="ARBA" id="ARBA00023186"/>
    </source>
</evidence>
<sequence>MTEQQAEQQNTEQQKLSNSKEVIAYLAEKFPLCFSLEGEAKPLKIGIFQELATALENDERVSKTQLRHALRQYTSNWRYLHGCKTGAERVDLNGNACGVLEQEHADHAAEQLQQAKAKVAERKAQMRAALKAKNAEKNTSEKAGANNRKATGTKTQRHAKPAVKGKRAVGSENKPRAAAVNLTPVSIETLQKGQQVKVKLAEKANRATVLDVLKDTARVQLQSGIMMNVAFEHLYNAE</sequence>
<proteinExistence type="inferred from homology"/>
<evidence type="ECO:0000259" key="6">
    <source>
        <dbReference type="SMART" id="SM00945"/>
    </source>
</evidence>
<dbReference type="InterPro" id="IPR023529">
    <property type="entry name" value="ProQ"/>
</dbReference>
<dbReference type="STRING" id="1122938.SAMN05660772_01461"/>
<evidence type="ECO:0000256" key="5">
    <source>
        <dbReference type="SAM" id="MobiDB-lite"/>
    </source>
</evidence>
<dbReference type="AlphaFoldDB" id="A0A1W1V9E8"/>
<dbReference type="Pfam" id="PF04352">
    <property type="entry name" value="ProQ"/>
    <property type="match status" value="1"/>
</dbReference>
<dbReference type="GO" id="GO:0034057">
    <property type="term" value="F:RNA strand-exchange activity"/>
    <property type="evidence" value="ECO:0007669"/>
    <property type="project" value="UniProtKB-UniRule"/>
</dbReference>
<dbReference type="GO" id="GO:0005829">
    <property type="term" value="C:cytosol"/>
    <property type="evidence" value="ECO:0007669"/>
    <property type="project" value="TreeGrafter"/>
</dbReference>
<dbReference type="Pfam" id="PF17516">
    <property type="entry name" value="ProQ_C"/>
    <property type="match status" value="1"/>
</dbReference>
<dbReference type="InterPro" id="IPR016103">
    <property type="entry name" value="ProQ/FinO"/>
</dbReference>
<feature type="domain" description="ProQ/FinO" evidence="6">
    <location>
        <begin position="14"/>
        <end position="128"/>
    </location>
</feature>
<dbReference type="EMBL" id="FWWV01000068">
    <property type="protein sequence ID" value="SMB90097.1"/>
    <property type="molecule type" value="Genomic_DNA"/>
</dbReference>
<keyword evidence="3 4" id="KW-0143">Chaperone</keyword>
<keyword evidence="8" id="KW-1185">Reference proteome</keyword>
<comment type="similarity">
    <text evidence="4">Belongs to the ProQ family.</text>
</comment>
<keyword evidence="2 4" id="KW-0694">RNA-binding</keyword>
<evidence type="ECO:0000313" key="8">
    <source>
        <dbReference type="Proteomes" id="UP000192408"/>
    </source>
</evidence>
<accession>A0A1W1V9E8</accession>
<feature type="region of interest" description="Disordered" evidence="5">
    <location>
        <begin position="131"/>
        <end position="173"/>
    </location>
</feature>
<evidence type="ECO:0000256" key="2">
    <source>
        <dbReference type="ARBA" id="ARBA00022884"/>
    </source>
</evidence>
<evidence type="ECO:0000256" key="1">
    <source>
        <dbReference type="ARBA" id="ARBA00022490"/>
    </source>
</evidence>
<organism evidence="7 8">
    <name type="scientific">Pasteurella testudinis DSM 23072</name>
    <dbReference type="NCBI Taxonomy" id="1122938"/>
    <lineage>
        <taxon>Bacteria</taxon>
        <taxon>Pseudomonadati</taxon>
        <taxon>Pseudomonadota</taxon>
        <taxon>Gammaproteobacteria</taxon>
        <taxon>Pasteurellales</taxon>
        <taxon>Pasteurellaceae</taxon>
        <taxon>Pasteurella</taxon>
    </lineage>
</organism>
<protein>
    <recommendedName>
        <fullName evidence="4">RNA chaperone ProQ</fullName>
    </recommendedName>
</protein>
<keyword evidence="1 4" id="KW-0963">Cytoplasm</keyword>
<name>A0A1W1V9E8_9PAST</name>
<comment type="subcellular location">
    <subcellularLocation>
        <location evidence="4">Cytoplasm</location>
    </subcellularLocation>
</comment>
<dbReference type="NCBIfam" id="NF003434">
    <property type="entry name" value="PRK04950.1"/>
    <property type="match status" value="1"/>
</dbReference>
<evidence type="ECO:0000313" key="7">
    <source>
        <dbReference type="EMBL" id="SMB90097.1"/>
    </source>
</evidence>
<dbReference type="HAMAP" id="MF_00749">
    <property type="entry name" value="ProQ"/>
    <property type="match status" value="1"/>
</dbReference>
<gene>
    <name evidence="4" type="primary">proQ</name>
    <name evidence="7" type="ORF">SAMN05660772_01461</name>
</gene>
<dbReference type="SMART" id="SM00945">
    <property type="entry name" value="ProQ"/>
    <property type="match status" value="1"/>
</dbReference>
<dbReference type="InterPro" id="IPR035236">
    <property type="entry name" value="ProQ_C"/>
</dbReference>
<dbReference type="Proteomes" id="UP000192408">
    <property type="component" value="Unassembled WGS sequence"/>
</dbReference>
<dbReference type="RefSeq" id="WP_084258086.1">
    <property type="nucleotide sequence ID" value="NZ_FWWV01000068.1"/>
</dbReference>
<dbReference type="InterPro" id="IPR036442">
    <property type="entry name" value="ProQ/FinO_sf"/>
</dbReference>
<feature type="compositionally biased region" description="Basic residues" evidence="5">
    <location>
        <begin position="155"/>
        <end position="167"/>
    </location>
</feature>
<dbReference type="Gene3D" id="1.10.1710.10">
    <property type="entry name" value="ProQ/FinO domain"/>
    <property type="match status" value="1"/>
</dbReference>
<dbReference type="GO" id="GO:0010608">
    <property type="term" value="P:post-transcriptional regulation of gene expression"/>
    <property type="evidence" value="ECO:0007669"/>
    <property type="project" value="InterPro"/>
</dbReference>